<gene>
    <name evidence="8" type="ORF">CAUJ_LOCUS925</name>
</gene>
<keyword evidence="7" id="KW-0732">Signal</keyword>
<reference evidence="8" key="1">
    <citation type="submission" date="2020-10" db="EMBL/GenBank/DDBJ databases">
        <authorList>
            <person name="Kikuchi T."/>
        </authorList>
    </citation>
    <scope>NUCLEOTIDE SEQUENCE</scope>
    <source>
        <strain evidence="8">NKZ352</strain>
    </source>
</reference>
<feature type="transmembrane region" description="Helical" evidence="6">
    <location>
        <begin position="150"/>
        <end position="168"/>
    </location>
</feature>
<evidence type="ECO:0000256" key="4">
    <source>
        <dbReference type="ARBA" id="ARBA00023136"/>
    </source>
</evidence>
<evidence type="ECO:0000256" key="6">
    <source>
        <dbReference type="SAM" id="Phobius"/>
    </source>
</evidence>
<keyword evidence="3 6" id="KW-1133">Transmembrane helix</keyword>
<keyword evidence="2 6" id="KW-0812">Transmembrane</keyword>
<feature type="chain" id="PRO_5035783979" evidence="7">
    <location>
        <begin position="17"/>
        <end position="354"/>
    </location>
</feature>
<comment type="similarity">
    <text evidence="5">Belongs to the ZIP transporter (TC 2.A.5) family. KE4/Catsup subfamily.</text>
</comment>
<evidence type="ECO:0000256" key="3">
    <source>
        <dbReference type="ARBA" id="ARBA00022989"/>
    </source>
</evidence>
<evidence type="ECO:0000313" key="8">
    <source>
        <dbReference type="EMBL" id="CAD6185006.1"/>
    </source>
</evidence>
<dbReference type="InterPro" id="IPR003689">
    <property type="entry name" value="ZIP"/>
</dbReference>
<dbReference type="Proteomes" id="UP000835052">
    <property type="component" value="Unassembled WGS sequence"/>
</dbReference>
<comment type="caution">
    <text evidence="8">The sequence shown here is derived from an EMBL/GenBank/DDBJ whole genome shotgun (WGS) entry which is preliminary data.</text>
</comment>
<comment type="subcellular location">
    <subcellularLocation>
        <location evidence="1">Membrane</location>
        <topology evidence="1">Multi-pass membrane protein</topology>
    </subcellularLocation>
</comment>
<protein>
    <submittedName>
        <fullName evidence="8">Uncharacterized protein</fullName>
    </submittedName>
</protein>
<dbReference type="GO" id="GO:0005385">
    <property type="term" value="F:zinc ion transmembrane transporter activity"/>
    <property type="evidence" value="ECO:0007669"/>
    <property type="project" value="TreeGrafter"/>
</dbReference>
<dbReference type="AlphaFoldDB" id="A0A8S1GP03"/>
<dbReference type="PANTHER" id="PTHR16950:SF16">
    <property type="entry name" value="ZINC TRANSPORTER ZIP13"/>
    <property type="match status" value="1"/>
</dbReference>
<evidence type="ECO:0000256" key="5">
    <source>
        <dbReference type="ARBA" id="ARBA00038485"/>
    </source>
</evidence>
<dbReference type="Pfam" id="PF02535">
    <property type="entry name" value="Zip"/>
    <property type="match status" value="2"/>
</dbReference>
<proteinExistence type="inferred from homology"/>
<dbReference type="GO" id="GO:0016020">
    <property type="term" value="C:membrane"/>
    <property type="evidence" value="ECO:0007669"/>
    <property type="project" value="UniProtKB-SubCell"/>
</dbReference>
<feature type="transmembrane region" description="Helical" evidence="6">
    <location>
        <begin position="180"/>
        <end position="198"/>
    </location>
</feature>
<feature type="signal peptide" evidence="7">
    <location>
        <begin position="1"/>
        <end position="16"/>
    </location>
</feature>
<dbReference type="EMBL" id="CAJGYM010000002">
    <property type="protein sequence ID" value="CAD6185006.1"/>
    <property type="molecule type" value="Genomic_DNA"/>
</dbReference>
<dbReference type="PANTHER" id="PTHR16950">
    <property type="entry name" value="ZINC TRANSPORTER SLC39A7 HISTIDINE-RICH MEMBRANE PROTEIN KE4"/>
    <property type="match status" value="1"/>
</dbReference>
<keyword evidence="9" id="KW-1185">Reference proteome</keyword>
<evidence type="ECO:0000256" key="1">
    <source>
        <dbReference type="ARBA" id="ARBA00004141"/>
    </source>
</evidence>
<keyword evidence="4 6" id="KW-0472">Membrane</keyword>
<evidence type="ECO:0000256" key="2">
    <source>
        <dbReference type="ARBA" id="ARBA00022692"/>
    </source>
</evidence>
<accession>A0A8S1GP03</accession>
<dbReference type="GO" id="GO:0006882">
    <property type="term" value="P:intracellular zinc ion homeostasis"/>
    <property type="evidence" value="ECO:0007669"/>
    <property type="project" value="TreeGrafter"/>
</dbReference>
<name>A0A8S1GP03_9PELO</name>
<evidence type="ECO:0000313" key="9">
    <source>
        <dbReference type="Proteomes" id="UP000835052"/>
    </source>
</evidence>
<feature type="transmembrane region" description="Helical" evidence="6">
    <location>
        <begin position="276"/>
        <end position="293"/>
    </location>
</feature>
<sequence length="354" mass="38654">MLRQLVLALLVAQSWQQGMLLDLHPAAIPHDIAENLGFVERNEGMRDALLLENMDMGLLVDPEGKPIDEPQKAHSMLIEEELRREAAEIQRILSGKSVEASREVGLSTWLWTLFGCSLVVSCGVIPAFLLPANTHNYFSSEEGKRNLNKLLSFAVGSLLGDVFLHLLPEAYSSNEDHVTIGLWILAGLLTFSFVEKLGATNEESHHQLTAIMNLAANVVDNFTHGLAVGGSFLVSPKFGIMTTITILVHEVPHEVSDFAILLRADYDRVAAMKAQFITASAGILGACGALWLHTSNFPVVEALLPFTAGGFLNIALTQILPELNEETSSRQNLRQLVFVMAGVLSMTAMNLIAF</sequence>
<evidence type="ECO:0000256" key="7">
    <source>
        <dbReference type="SAM" id="SignalP"/>
    </source>
</evidence>
<feature type="transmembrane region" description="Helical" evidence="6">
    <location>
        <begin position="109"/>
        <end position="130"/>
    </location>
</feature>
<organism evidence="8 9">
    <name type="scientific">Caenorhabditis auriculariae</name>
    <dbReference type="NCBI Taxonomy" id="2777116"/>
    <lineage>
        <taxon>Eukaryota</taxon>
        <taxon>Metazoa</taxon>
        <taxon>Ecdysozoa</taxon>
        <taxon>Nematoda</taxon>
        <taxon>Chromadorea</taxon>
        <taxon>Rhabditida</taxon>
        <taxon>Rhabditina</taxon>
        <taxon>Rhabditomorpha</taxon>
        <taxon>Rhabditoidea</taxon>
        <taxon>Rhabditidae</taxon>
        <taxon>Peloderinae</taxon>
        <taxon>Caenorhabditis</taxon>
    </lineage>
</organism>
<feature type="transmembrane region" description="Helical" evidence="6">
    <location>
        <begin position="333"/>
        <end position="353"/>
    </location>
</feature>
<dbReference type="OrthoDB" id="200954at2759"/>
<feature type="transmembrane region" description="Helical" evidence="6">
    <location>
        <begin position="299"/>
        <end position="321"/>
    </location>
</feature>